<organism evidence="3 4">
    <name type="scientific">Paenibacillus hodogayensis</name>
    <dbReference type="NCBI Taxonomy" id="279208"/>
    <lineage>
        <taxon>Bacteria</taxon>
        <taxon>Bacillati</taxon>
        <taxon>Bacillota</taxon>
        <taxon>Bacilli</taxon>
        <taxon>Bacillales</taxon>
        <taxon>Paenibacillaceae</taxon>
        <taxon>Paenibacillus</taxon>
    </lineage>
</organism>
<keyword evidence="4" id="KW-1185">Reference proteome</keyword>
<keyword evidence="1" id="KW-0560">Oxidoreductase</keyword>
<protein>
    <submittedName>
        <fullName evidence="3">Gfo/Idh/MocA family protein</fullName>
    </submittedName>
</protein>
<dbReference type="RefSeq" id="WP_344908890.1">
    <property type="nucleotide sequence ID" value="NZ_BAAAYO010000006.1"/>
</dbReference>
<dbReference type="PANTHER" id="PTHR43818:SF11">
    <property type="entry name" value="BCDNA.GH03377"/>
    <property type="match status" value="1"/>
</dbReference>
<dbReference type="PANTHER" id="PTHR43818">
    <property type="entry name" value="BCDNA.GH03377"/>
    <property type="match status" value="1"/>
</dbReference>
<dbReference type="Gene3D" id="3.30.360.10">
    <property type="entry name" value="Dihydrodipicolinate Reductase, domain 2"/>
    <property type="match status" value="1"/>
</dbReference>
<comment type="caution">
    <text evidence="3">The sequence shown here is derived from an EMBL/GenBank/DDBJ whole genome shotgun (WGS) entry which is preliminary data.</text>
</comment>
<gene>
    <name evidence="3" type="ORF">ACFFNY_29970</name>
</gene>
<dbReference type="Proteomes" id="UP001589619">
    <property type="component" value="Unassembled WGS sequence"/>
</dbReference>
<evidence type="ECO:0000256" key="1">
    <source>
        <dbReference type="ARBA" id="ARBA00023002"/>
    </source>
</evidence>
<dbReference type="EMBL" id="JBHMAG010000018">
    <property type="protein sequence ID" value="MFB9755829.1"/>
    <property type="molecule type" value="Genomic_DNA"/>
</dbReference>
<dbReference type="Pfam" id="PF01408">
    <property type="entry name" value="GFO_IDH_MocA"/>
    <property type="match status" value="1"/>
</dbReference>
<dbReference type="SUPFAM" id="SSF51735">
    <property type="entry name" value="NAD(P)-binding Rossmann-fold domains"/>
    <property type="match status" value="1"/>
</dbReference>
<evidence type="ECO:0000313" key="3">
    <source>
        <dbReference type="EMBL" id="MFB9755829.1"/>
    </source>
</evidence>
<sequence length="181" mass="19788">MEKSLLTDKIRFAVLGCGGVSKAHFMGITATKEEELVVVCDAVPARAEEFGQLYKVRAYSDYDELLAQPDVDVICVCTPSGMHPEQAIRAAEAGKHVICEKPVAIRVEDAHRMNEAFRRNNVKLAAILPRHMSPAAQFVKGLIEQGKLGKLSHCSGYSLFYRDQSYYDTGAAPGNTTAAAR</sequence>
<accession>A0ABV5W5G8</accession>
<name>A0ABV5W5G8_9BACL</name>
<proteinExistence type="predicted"/>
<dbReference type="InterPro" id="IPR036291">
    <property type="entry name" value="NAD(P)-bd_dom_sf"/>
</dbReference>
<evidence type="ECO:0000259" key="2">
    <source>
        <dbReference type="Pfam" id="PF01408"/>
    </source>
</evidence>
<dbReference type="InterPro" id="IPR050463">
    <property type="entry name" value="Gfo/Idh/MocA_oxidrdct_glycsds"/>
</dbReference>
<dbReference type="Gene3D" id="3.40.50.720">
    <property type="entry name" value="NAD(P)-binding Rossmann-like Domain"/>
    <property type="match status" value="1"/>
</dbReference>
<reference evidence="3 4" key="1">
    <citation type="submission" date="2024-09" db="EMBL/GenBank/DDBJ databases">
        <authorList>
            <person name="Sun Q."/>
            <person name="Mori K."/>
        </authorList>
    </citation>
    <scope>NUCLEOTIDE SEQUENCE [LARGE SCALE GENOMIC DNA]</scope>
    <source>
        <strain evidence="3 4">JCM 12520</strain>
    </source>
</reference>
<evidence type="ECO:0000313" key="4">
    <source>
        <dbReference type="Proteomes" id="UP001589619"/>
    </source>
</evidence>
<feature type="domain" description="Gfo/Idh/MocA-like oxidoreductase N-terminal" evidence="2">
    <location>
        <begin position="10"/>
        <end position="125"/>
    </location>
</feature>
<dbReference type="InterPro" id="IPR000683">
    <property type="entry name" value="Gfo/Idh/MocA-like_OxRdtase_N"/>
</dbReference>